<dbReference type="Proteomes" id="UP000663823">
    <property type="component" value="Unassembled WGS sequence"/>
</dbReference>
<evidence type="ECO:0000313" key="3">
    <source>
        <dbReference type="EMBL" id="CAF4013936.1"/>
    </source>
</evidence>
<dbReference type="EMBL" id="CAJOAX010007615">
    <property type="protein sequence ID" value="CAF4013936.1"/>
    <property type="molecule type" value="Genomic_DNA"/>
</dbReference>
<comment type="caution">
    <text evidence="2">The sequence shown here is derived from an EMBL/GenBank/DDBJ whole genome shotgun (WGS) entry which is preliminary data.</text>
</comment>
<feature type="transmembrane region" description="Helical" evidence="1">
    <location>
        <begin position="94"/>
        <end position="115"/>
    </location>
</feature>
<keyword evidence="1" id="KW-1133">Transmembrane helix</keyword>
<gene>
    <name evidence="3" type="ORF">OTI717_LOCUS29711</name>
    <name evidence="2" type="ORF">RFH988_LOCUS35032</name>
</gene>
<dbReference type="Proteomes" id="UP000663882">
    <property type="component" value="Unassembled WGS sequence"/>
</dbReference>
<dbReference type="Pfam" id="PF13385">
    <property type="entry name" value="Laminin_G_3"/>
    <property type="match status" value="1"/>
</dbReference>
<dbReference type="Gene3D" id="2.60.120.200">
    <property type="match status" value="1"/>
</dbReference>
<keyword evidence="1" id="KW-0472">Membrane</keyword>
<dbReference type="EMBL" id="CAJNOO010005138">
    <property type="protein sequence ID" value="CAF1405708.1"/>
    <property type="molecule type" value="Genomic_DNA"/>
</dbReference>
<name>A0A815LBF6_9BILA</name>
<organism evidence="2 4">
    <name type="scientific">Rotaria sordida</name>
    <dbReference type="NCBI Taxonomy" id="392033"/>
    <lineage>
        <taxon>Eukaryota</taxon>
        <taxon>Metazoa</taxon>
        <taxon>Spiralia</taxon>
        <taxon>Gnathifera</taxon>
        <taxon>Rotifera</taxon>
        <taxon>Eurotatoria</taxon>
        <taxon>Bdelloidea</taxon>
        <taxon>Philodinida</taxon>
        <taxon>Philodinidae</taxon>
        <taxon>Rotaria</taxon>
    </lineage>
</organism>
<evidence type="ECO:0000313" key="2">
    <source>
        <dbReference type="EMBL" id="CAF1405708.1"/>
    </source>
</evidence>
<evidence type="ECO:0000313" key="4">
    <source>
        <dbReference type="Proteomes" id="UP000663882"/>
    </source>
</evidence>
<dbReference type="InterPro" id="IPR013320">
    <property type="entry name" value="ConA-like_dom_sf"/>
</dbReference>
<feature type="transmembrane region" description="Helical" evidence="1">
    <location>
        <begin position="58"/>
        <end position="82"/>
    </location>
</feature>
<proteinExistence type="predicted"/>
<protein>
    <submittedName>
        <fullName evidence="2">Uncharacterized protein</fullName>
    </submittedName>
</protein>
<dbReference type="SUPFAM" id="SSF49899">
    <property type="entry name" value="Concanavalin A-like lectins/glucanases"/>
    <property type="match status" value="1"/>
</dbReference>
<accession>A0A815LBF6</accession>
<evidence type="ECO:0000256" key="1">
    <source>
        <dbReference type="SAM" id="Phobius"/>
    </source>
</evidence>
<keyword evidence="1" id="KW-0812">Transmembrane</keyword>
<dbReference type="AlphaFoldDB" id="A0A815LBF6"/>
<reference evidence="2" key="1">
    <citation type="submission" date="2021-02" db="EMBL/GenBank/DDBJ databases">
        <authorList>
            <person name="Nowell W R."/>
        </authorList>
    </citation>
    <scope>NUCLEOTIDE SEQUENCE</scope>
</reference>
<sequence length="240" mass="26663">MTQHGQDTLTIKELETIYQNYAPDNPVERATVEQHIGVQGVSGPVSFIVEQLHHVRNIVIYLSSLLLLSSLSFTKIVLYAQYHHQCPAASKSPIYLLVSVNSVQYVTVSSYLSFFSRSFTIEAWIYVTSLISSVDYGIFGQYQAATTRQWLFCIIRSNKMFFGFFNHDVGGSTTLSTNIWTHVAFVYDISTNTKMIYLNGVLYGSTTTGSSYEGTTGSMYIGEVASGGSVNPLSGYIDQK</sequence>
<feature type="transmembrane region" description="Helical" evidence="1">
    <location>
        <begin position="121"/>
        <end position="139"/>
    </location>
</feature>